<dbReference type="Proteomes" id="UP001596388">
    <property type="component" value="Unassembled WGS sequence"/>
</dbReference>
<dbReference type="InterPro" id="IPR019278">
    <property type="entry name" value="DICT_dom"/>
</dbReference>
<accession>A0ABD5WRZ4</accession>
<gene>
    <name evidence="2" type="ORF">ACFQKD_03525</name>
</gene>
<evidence type="ECO:0000313" key="2">
    <source>
        <dbReference type="EMBL" id="MFC7096365.1"/>
    </source>
</evidence>
<dbReference type="EMBL" id="JBHTAG010000002">
    <property type="protein sequence ID" value="MFC7096365.1"/>
    <property type="molecule type" value="Genomic_DNA"/>
</dbReference>
<protein>
    <submittedName>
        <fullName evidence="2">DICT sensory domain-containing protein</fullName>
    </submittedName>
</protein>
<comment type="caution">
    <text evidence="2">The sequence shown here is derived from an EMBL/GenBank/DDBJ whole genome shotgun (WGS) entry which is preliminary data.</text>
</comment>
<dbReference type="PIRSF" id="PIRSF030471">
    <property type="entry name" value="STR_Vng0742h_prd"/>
    <property type="match status" value="1"/>
</dbReference>
<evidence type="ECO:0000313" key="3">
    <source>
        <dbReference type="Proteomes" id="UP001596388"/>
    </source>
</evidence>
<organism evidence="2 3">
    <name type="scientific">Halobaculum marinum</name>
    <dbReference type="NCBI Taxonomy" id="3031996"/>
    <lineage>
        <taxon>Archaea</taxon>
        <taxon>Methanobacteriati</taxon>
        <taxon>Methanobacteriota</taxon>
        <taxon>Stenosarchaea group</taxon>
        <taxon>Halobacteria</taxon>
        <taxon>Halobacteriales</taxon>
        <taxon>Haloferacaceae</taxon>
        <taxon>Halobaculum</taxon>
    </lineage>
</organism>
<dbReference type="Pfam" id="PF10069">
    <property type="entry name" value="DICT"/>
    <property type="match status" value="1"/>
</dbReference>
<proteinExistence type="predicted"/>
<dbReference type="RefSeq" id="WP_276239162.1">
    <property type="nucleotide sequence ID" value="NZ_CP119989.1"/>
</dbReference>
<evidence type="ECO:0000259" key="1">
    <source>
        <dbReference type="Pfam" id="PF10069"/>
    </source>
</evidence>
<dbReference type="AlphaFoldDB" id="A0ABD5WRZ4"/>
<reference evidence="2 3" key="1">
    <citation type="journal article" date="2019" name="Int. J. Syst. Evol. Microbiol.">
        <title>The Global Catalogue of Microorganisms (GCM) 10K type strain sequencing project: providing services to taxonomists for standard genome sequencing and annotation.</title>
        <authorList>
            <consortium name="The Broad Institute Genomics Platform"/>
            <consortium name="The Broad Institute Genome Sequencing Center for Infectious Disease"/>
            <person name="Wu L."/>
            <person name="Ma J."/>
        </authorList>
    </citation>
    <scope>NUCLEOTIDE SEQUENCE [LARGE SCALE GENOMIC DNA]</scope>
    <source>
        <strain evidence="2 3">DT55</strain>
    </source>
</reference>
<feature type="domain" description="DICT" evidence="1">
    <location>
        <begin position="113"/>
        <end position="219"/>
    </location>
</feature>
<name>A0ABD5WRZ4_9EURY</name>
<dbReference type="GeneID" id="79269748"/>
<keyword evidence="3" id="KW-1185">Reference proteome</keyword>
<sequence length="244" mass="26984">MTTPDQSGDTLDSLLRGLTDRGRRFTVYRREGDDDVLDRFPNRNVEVATETLPPDGPDPFLVVEEDGTFAGMVSLADVDSLLEPPIARPGERDGVSEGYRVFFDALDDTVFTSIRRRELLAVSREIEDRAYRVGHGTLRVCFQSLSTFRTQLPVYRVLVDDTALDVHVYGAADWEPPAVPGITYHALEEGEDDPLARFWVLAFDGGGHEERACGLVARETGDAYTGFWTDDPTVVKAVATALDA</sequence>
<dbReference type="InterPro" id="IPR016954">
    <property type="entry name" value="Uncharacterised_Vng0742h"/>
</dbReference>